<keyword evidence="1" id="KW-0067">ATP-binding</keyword>
<accession>A0AC61N4R1</accession>
<reference evidence="1" key="1">
    <citation type="submission" date="2021-01" db="EMBL/GenBank/DDBJ databases">
        <title>Complete genome sequence of Clostridiales bacterium R-7.</title>
        <authorList>
            <person name="Mahoney-Kurpe S.C."/>
            <person name="Palevich N."/>
            <person name="Koike S."/>
            <person name="Moon C.D."/>
            <person name="Attwood G.T."/>
        </authorList>
    </citation>
    <scope>NUCLEOTIDE SEQUENCE</scope>
    <source>
        <strain evidence="1">R-7</strain>
    </source>
</reference>
<keyword evidence="2" id="KW-1185">Reference proteome</keyword>
<dbReference type="EMBL" id="CP068393">
    <property type="protein sequence ID" value="QUC66616.1"/>
    <property type="molecule type" value="Genomic_DNA"/>
</dbReference>
<protein>
    <submittedName>
        <fullName evidence="1">ABC transporter ATP-binding protein</fullName>
    </submittedName>
</protein>
<gene>
    <name evidence="1" type="ORF">JYE49_12250</name>
</gene>
<keyword evidence="1" id="KW-0547">Nucleotide-binding</keyword>
<sequence>MHNGICVTDLYKKYGNNTVLNNINMTLMPGEIVGLVGTNGAGKSTLLSILCGLKRNYTGNVEIDGVNIRSMRRKKNIGCLIENPGLYPALTGMENIKYFTSFTDTVTTDEIKALVGALELGDFINKKVKKYSLGMKQRLGIAIALLGSPKYLLLDEPMRGVDPEVIPALRKYLVSRAREAGTGIMISSHILGEIESMCDRVIVLQAGRIIESIDLKEDAGSAEEDYIISSSETVQIEAFLREKGYSVRRTENKLMVRTRDTEVNELIKLLVANGLNLTGIAPYRENLEERFIKAIKQEEDQ</sequence>
<proteinExistence type="predicted"/>
<evidence type="ECO:0000313" key="1">
    <source>
        <dbReference type="EMBL" id="QUC66616.1"/>
    </source>
</evidence>
<name>A0AC61N4R1_9FIRM</name>
<organism evidence="1 2">
    <name type="scientific">Aristaeella hokkaidonensis</name>
    <dbReference type="NCBI Taxonomy" id="3046382"/>
    <lineage>
        <taxon>Bacteria</taxon>
        <taxon>Bacillati</taxon>
        <taxon>Bacillota</taxon>
        <taxon>Clostridia</taxon>
        <taxon>Eubacteriales</taxon>
        <taxon>Aristaeellaceae</taxon>
        <taxon>Aristaeella</taxon>
    </lineage>
</organism>
<dbReference type="Proteomes" id="UP000682782">
    <property type="component" value="Chromosome"/>
</dbReference>
<evidence type="ECO:0000313" key="2">
    <source>
        <dbReference type="Proteomes" id="UP000682782"/>
    </source>
</evidence>